<sequence>MNSDIQNITKSIELEISNSREDKTDANTLIAINKCTRLLECITLKRLELSGRPSKSQIRIQQPSKLSSHMHKTACNGRVQKISDEKLKNDEVTKAHKRLSKNNLEILENWFDENFTDPYLDSASLEFLIRETGLSKSQIQNWYVNNKCFYTILVILTITGFPIEEEKKEM</sequence>
<keyword evidence="2 4" id="KW-0371">Homeobox</keyword>
<protein>
    <submittedName>
        <fullName evidence="6">HMLALPHA2</fullName>
    </submittedName>
</protein>
<comment type="caution">
    <text evidence="6">The sequence shown here is derived from an EMBL/GenBank/DDBJ whole genome shotgun (WGS) entry which is preliminary data.</text>
</comment>
<evidence type="ECO:0000313" key="6">
    <source>
        <dbReference type="EMBL" id="KAG5418588.1"/>
    </source>
</evidence>
<dbReference type="EMBL" id="JAEOAQ010000005">
    <property type="protein sequence ID" value="KAG5418588.1"/>
    <property type="molecule type" value="Genomic_DNA"/>
</dbReference>
<dbReference type="SMART" id="SM00389">
    <property type="entry name" value="HOX"/>
    <property type="match status" value="1"/>
</dbReference>
<organism evidence="6 7">
    <name type="scientific">Candida metapsilosis</name>
    <dbReference type="NCBI Taxonomy" id="273372"/>
    <lineage>
        <taxon>Eukaryota</taxon>
        <taxon>Fungi</taxon>
        <taxon>Dikarya</taxon>
        <taxon>Ascomycota</taxon>
        <taxon>Saccharomycotina</taxon>
        <taxon>Pichiomycetes</taxon>
        <taxon>Debaryomycetaceae</taxon>
        <taxon>Candida/Lodderomyces clade</taxon>
        <taxon>Candida</taxon>
    </lineage>
</organism>
<dbReference type="GO" id="GO:0005634">
    <property type="term" value="C:nucleus"/>
    <property type="evidence" value="ECO:0007669"/>
    <property type="project" value="UniProtKB-SubCell"/>
</dbReference>
<dbReference type="AlphaFoldDB" id="A0A8H7ZB40"/>
<dbReference type="RefSeq" id="XP_067547704.1">
    <property type="nucleotide sequence ID" value="XM_067693155.1"/>
</dbReference>
<dbReference type="GO" id="GO:0006355">
    <property type="term" value="P:regulation of DNA-templated transcription"/>
    <property type="evidence" value="ECO:0007669"/>
    <property type="project" value="InterPro"/>
</dbReference>
<dbReference type="SUPFAM" id="SSF46689">
    <property type="entry name" value="Homeodomain-like"/>
    <property type="match status" value="1"/>
</dbReference>
<reference evidence="6 7" key="1">
    <citation type="submission" date="2020-12" db="EMBL/GenBank/DDBJ databases">
        <title>Effect of drift, selection, and recombination on the evolution of hybrid genomes in Candida yeast pathogens.</title>
        <authorList>
            <person name="Mixao V."/>
            <person name="Ksiezopolska E."/>
            <person name="Saus E."/>
            <person name="Boekhout T."/>
            <person name="Gacser A."/>
            <person name="Gabaldon T."/>
        </authorList>
    </citation>
    <scope>NUCLEOTIDE SEQUENCE [LARGE SCALE GENOMIC DNA]</scope>
    <source>
        <strain evidence="6 7">BP57</strain>
    </source>
</reference>
<dbReference type="PROSITE" id="PS50071">
    <property type="entry name" value="HOMEOBOX_2"/>
    <property type="match status" value="1"/>
</dbReference>
<evidence type="ECO:0000256" key="2">
    <source>
        <dbReference type="ARBA" id="ARBA00023155"/>
    </source>
</evidence>
<dbReference type="InterPro" id="IPR008422">
    <property type="entry name" value="KN_HD"/>
</dbReference>
<keyword evidence="1 4" id="KW-0238">DNA-binding</keyword>
<dbReference type="OrthoDB" id="10056939at2759"/>
<evidence type="ECO:0000256" key="1">
    <source>
        <dbReference type="ARBA" id="ARBA00023125"/>
    </source>
</evidence>
<dbReference type="GO" id="GO:0003677">
    <property type="term" value="F:DNA binding"/>
    <property type="evidence" value="ECO:0007669"/>
    <property type="project" value="UniProtKB-UniRule"/>
</dbReference>
<name>A0A8H7ZB40_9ASCO</name>
<dbReference type="Proteomes" id="UP000669133">
    <property type="component" value="Unassembled WGS sequence"/>
</dbReference>
<dbReference type="InterPro" id="IPR009057">
    <property type="entry name" value="Homeodomain-like_sf"/>
</dbReference>
<dbReference type="Gene3D" id="1.10.10.60">
    <property type="entry name" value="Homeodomain-like"/>
    <property type="match status" value="1"/>
</dbReference>
<dbReference type="CDD" id="cd00086">
    <property type="entry name" value="homeodomain"/>
    <property type="match status" value="1"/>
</dbReference>
<keyword evidence="7" id="KW-1185">Reference proteome</keyword>
<dbReference type="Pfam" id="PF05920">
    <property type="entry name" value="Homeobox_KN"/>
    <property type="match status" value="1"/>
</dbReference>
<evidence type="ECO:0000259" key="5">
    <source>
        <dbReference type="PROSITE" id="PS50071"/>
    </source>
</evidence>
<evidence type="ECO:0000256" key="4">
    <source>
        <dbReference type="PROSITE-ProRule" id="PRU00108"/>
    </source>
</evidence>
<proteinExistence type="predicted"/>
<gene>
    <name evidence="6" type="ORF">I9W82_004116</name>
</gene>
<dbReference type="InterPro" id="IPR001356">
    <property type="entry name" value="HD"/>
</dbReference>
<feature type="DNA-binding region" description="Homeobox" evidence="4">
    <location>
        <begin position="92"/>
        <end position="148"/>
    </location>
</feature>
<feature type="domain" description="Homeobox" evidence="5">
    <location>
        <begin position="90"/>
        <end position="147"/>
    </location>
</feature>
<comment type="subcellular location">
    <subcellularLocation>
        <location evidence="4">Nucleus</location>
    </subcellularLocation>
</comment>
<dbReference type="GeneID" id="93652745"/>
<accession>A0A8H7ZB40</accession>
<evidence type="ECO:0000256" key="3">
    <source>
        <dbReference type="ARBA" id="ARBA00023242"/>
    </source>
</evidence>
<keyword evidence="3 4" id="KW-0539">Nucleus</keyword>
<evidence type="ECO:0000313" key="7">
    <source>
        <dbReference type="Proteomes" id="UP000669133"/>
    </source>
</evidence>